<protein>
    <submittedName>
        <fullName evidence="1">Uncharacterized protein</fullName>
    </submittedName>
</protein>
<comment type="caution">
    <text evidence="1">The sequence shown here is derived from an EMBL/GenBank/DDBJ whole genome shotgun (WGS) entry which is preliminary data.</text>
</comment>
<dbReference type="OrthoDB" id="6025396at2"/>
<reference evidence="1" key="1">
    <citation type="submission" date="2015-09" db="EMBL/GenBank/DDBJ databases">
        <title>Draft Genome Sequences of Two Novel Amoeba-resistant Intranuclear Bacteria, Candidatus Berkiella cookevillensis and Candidatus Berkiella aquae.</title>
        <authorList>
            <person name="Mehari Y.T."/>
            <person name="Arivett B.A."/>
            <person name="Farone A.L."/>
            <person name="Gunderson J.H."/>
            <person name="Farone M.B."/>
        </authorList>
    </citation>
    <scope>NUCLEOTIDE SEQUENCE [LARGE SCALE GENOMIC DNA]</scope>
    <source>
        <strain evidence="1">HT99</strain>
    </source>
</reference>
<evidence type="ECO:0000313" key="3">
    <source>
        <dbReference type="Proteomes" id="UP000051497"/>
    </source>
</evidence>
<dbReference type="EMBL" id="LKAJ01000009">
    <property type="protein sequence ID" value="KRG20776.1"/>
    <property type="molecule type" value="Genomic_DNA"/>
</dbReference>
<sequence>MDKSPEDEIVITAMMKRFADHRLPRALDLEKKVLKGEVLNDNDLTFLDAVFNDAKYVLSLADKYPEYQELVVKAIQLYADITQKALENSKRNKKS</sequence>
<organism evidence="1">
    <name type="scientific">Candidatus Berkiella aquae</name>
    <dbReference type="NCBI Taxonomy" id="295108"/>
    <lineage>
        <taxon>Bacteria</taxon>
        <taxon>Pseudomonadati</taxon>
        <taxon>Pseudomonadota</taxon>
        <taxon>Gammaproteobacteria</taxon>
        <taxon>Candidatus Berkiellales</taxon>
        <taxon>Candidatus Berkiellaceae</taxon>
        <taxon>Candidatus Berkiella</taxon>
    </lineage>
</organism>
<dbReference type="AlphaFoldDB" id="A0A0Q9YXA6"/>
<name>A0A0Q9YXA6_9GAMM</name>
<dbReference type="EMBL" id="LKAJ02000001">
    <property type="protein sequence ID" value="MCS5710638.1"/>
    <property type="molecule type" value="Genomic_DNA"/>
</dbReference>
<dbReference type="RefSeq" id="WP_075066879.1">
    <property type="nucleotide sequence ID" value="NZ_LKAJ02000001.1"/>
</dbReference>
<gene>
    <name evidence="2" type="ORF">HT99x_004290</name>
    <name evidence="1" type="ORF">HT99x_02265</name>
</gene>
<keyword evidence="3" id="KW-1185">Reference proteome</keyword>
<proteinExistence type="predicted"/>
<accession>A0A0Q9YXA6</accession>
<reference evidence="2" key="3">
    <citation type="submission" date="2021-06" db="EMBL/GenBank/DDBJ databases">
        <title>Genomic Description and Analysis of Intracellular Bacteria, Candidatus Berkiella cookevillensis and Candidatus Berkiella aquae.</title>
        <authorList>
            <person name="Kidane D.T."/>
            <person name="Mehari Y.T."/>
            <person name="Rice F.C."/>
            <person name="Arivett B.A."/>
            <person name="Farone A.L."/>
            <person name="Berk S.G."/>
            <person name="Farone M.B."/>
        </authorList>
    </citation>
    <scope>NUCLEOTIDE SEQUENCE</scope>
    <source>
        <strain evidence="2">HT99</strain>
    </source>
</reference>
<reference evidence="2" key="2">
    <citation type="journal article" date="2016" name="Genome Announc.">
        <title>Draft Genome Sequences of Two Novel Amoeba-Resistant Intranuclear Bacteria, 'Candidatus Berkiella cookevillensis' and 'Candidatus Berkiella aquae'.</title>
        <authorList>
            <person name="Mehari Y.T."/>
            <person name="Arivett B.A."/>
            <person name="Farone A.L."/>
            <person name="Gunderson J.H."/>
            <person name="Farone M.B."/>
        </authorList>
    </citation>
    <scope>NUCLEOTIDE SEQUENCE</scope>
    <source>
        <strain evidence="2">HT99</strain>
    </source>
</reference>
<dbReference type="Proteomes" id="UP000051497">
    <property type="component" value="Unassembled WGS sequence"/>
</dbReference>
<evidence type="ECO:0000313" key="1">
    <source>
        <dbReference type="EMBL" id="KRG20776.1"/>
    </source>
</evidence>
<evidence type="ECO:0000313" key="2">
    <source>
        <dbReference type="EMBL" id="MCS5710638.1"/>
    </source>
</evidence>